<sequence length="212" mass="22816">MVLAPVWKGEMALVPFAGLRRRLAAGGMTAAAAQPAPAAIVYDLWLIGYGRHGPQLKKRRCSRGKATPEVAAERVGRASTCASRGRNRWAGCCRRTPGHWPGNQTRESVRPELVEGRRGERPSTGSGRTAVVHSTAALVARLRPAPGLLQCGCLKVLSADTSRMTPSAVIRMDMGMAPTISPPIAAPRMEPVTMVRNRVCSRRMTAKASERL</sequence>
<organism evidence="2 3">
    <name type="scientific">Azoarcus indigens</name>
    <dbReference type="NCBI Taxonomy" id="29545"/>
    <lineage>
        <taxon>Bacteria</taxon>
        <taxon>Pseudomonadati</taxon>
        <taxon>Pseudomonadota</taxon>
        <taxon>Betaproteobacteria</taxon>
        <taxon>Rhodocyclales</taxon>
        <taxon>Zoogloeaceae</taxon>
        <taxon>Azoarcus</taxon>
    </lineage>
</organism>
<keyword evidence="3" id="KW-1185">Reference proteome</keyword>
<evidence type="ECO:0000256" key="1">
    <source>
        <dbReference type="SAM" id="MobiDB-lite"/>
    </source>
</evidence>
<dbReference type="Proteomes" id="UP000295129">
    <property type="component" value="Unassembled WGS sequence"/>
</dbReference>
<protein>
    <submittedName>
        <fullName evidence="2">Uncharacterized protein</fullName>
    </submittedName>
</protein>
<comment type="caution">
    <text evidence="2">The sequence shown here is derived from an EMBL/GenBank/DDBJ whole genome shotgun (WGS) entry which is preliminary data.</text>
</comment>
<evidence type="ECO:0000313" key="3">
    <source>
        <dbReference type="Proteomes" id="UP000295129"/>
    </source>
</evidence>
<gene>
    <name evidence="2" type="ORF">C7389_10775</name>
</gene>
<evidence type="ECO:0000313" key="2">
    <source>
        <dbReference type="EMBL" id="TDN51341.1"/>
    </source>
</evidence>
<proteinExistence type="predicted"/>
<accession>A0A4R6E0X1</accession>
<feature type="compositionally biased region" description="Basic and acidic residues" evidence="1">
    <location>
        <begin position="107"/>
        <end position="121"/>
    </location>
</feature>
<dbReference type="EMBL" id="SNVV01000007">
    <property type="protein sequence ID" value="TDN51341.1"/>
    <property type="molecule type" value="Genomic_DNA"/>
</dbReference>
<dbReference type="AlphaFoldDB" id="A0A4R6E0X1"/>
<name>A0A4R6E0X1_9RHOO</name>
<reference evidence="2 3" key="1">
    <citation type="submission" date="2019-03" db="EMBL/GenBank/DDBJ databases">
        <title>Genomic Encyclopedia of Type Strains, Phase IV (KMG-IV): sequencing the most valuable type-strain genomes for metagenomic binning, comparative biology and taxonomic classification.</title>
        <authorList>
            <person name="Goeker M."/>
        </authorList>
    </citation>
    <scope>NUCLEOTIDE SEQUENCE [LARGE SCALE GENOMIC DNA]</scope>
    <source>
        <strain evidence="2 3">DSM 12121</strain>
    </source>
</reference>
<feature type="region of interest" description="Disordered" evidence="1">
    <location>
        <begin position="100"/>
        <end position="129"/>
    </location>
</feature>